<accession>A0A0F9WRH4</accession>
<gene>
    <name evidence="2" type="ORF">AAJ76_1900039116</name>
</gene>
<reference evidence="2 3" key="1">
    <citation type="journal article" date="2015" name="Environ. Microbiol.">
        <title>Genome analyses suggest the presence of polyploidy and recent human-driven expansions in eight global populations of the honeybee pathogen Nosema ceranae.</title>
        <authorList>
            <person name="Pelin A."/>
            <person name="Selman M."/>
            <person name="Aris-Brosou S."/>
            <person name="Farinelli L."/>
            <person name="Corradi N."/>
        </authorList>
    </citation>
    <scope>NUCLEOTIDE SEQUENCE [LARGE SCALE GENOMIC DNA]</scope>
    <source>
        <strain evidence="2 3">PA08 1199</strain>
    </source>
</reference>
<dbReference type="EMBL" id="JPQZ01000019">
    <property type="protein sequence ID" value="KKO75508.1"/>
    <property type="molecule type" value="Genomic_DNA"/>
</dbReference>
<feature type="coiled-coil region" evidence="1">
    <location>
        <begin position="348"/>
        <end position="434"/>
    </location>
</feature>
<proteinExistence type="predicted"/>
<dbReference type="Proteomes" id="UP000034350">
    <property type="component" value="Unassembled WGS sequence"/>
</dbReference>
<dbReference type="OrthoDB" id="2192931at2759"/>
<organism evidence="2 3">
    <name type="scientific">Vairimorpha ceranae</name>
    <dbReference type="NCBI Taxonomy" id="40302"/>
    <lineage>
        <taxon>Eukaryota</taxon>
        <taxon>Fungi</taxon>
        <taxon>Fungi incertae sedis</taxon>
        <taxon>Microsporidia</taxon>
        <taxon>Nosematidae</taxon>
        <taxon>Vairimorpha</taxon>
    </lineage>
</organism>
<evidence type="ECO:0000256" key="1">
    <source>
        <dbReference type="SAM" id="Coils"/>
    </source>
</evidence>
<keyword evidence="1" id="KW-0175">Coiled coil</keyword>
<evidence type="ECO:0000313" key="2">
    <source>
        <dbReference type="EMBL" id="KKO75508.1"/>
    </source>
</evidence>
<dbReference type="RefSeq" id="XP_024331250.1">
    <property type="nucleotide sequence ID" value="XM_024474357.1"/>
</dbReference>
<sequence length="438" mass="52970">MSFTLLTQQEIEQIPHIIYEKILIEYNSVLDLNTSVNQLNIQNQYKIKDLNKQIDLLRSSMYKNNLKCFFLEIENEFCKLRVENLTKVLNILEKDNINNKEKKQIKEKNSLSSNIDLNLMSKLIRKIKTLSKKLNNEKFKYKKIHSEFLSLLRTKDQIYEDYCKNLIDSKKMEEYSNMLNKNIALEREYYKLMDMYNKLDYEYNKIILENRDLKYKYERYILSNRDDIIPVIGRELDLIKDNILQVISNIDNIFCSNFLNEFWMYSKLLKNKIDFYKETLQNVDLIKNEIVNIYDIINVMHKDIDKNNNLFTNLSRETQTFKEMVKDIFKEKLKKDSYSNVNYLFLEIYSYKQKIKKLETTIQEKEEAVSENQKIYELEKEKCDNLINQLKEKEETIKCNMQIIDEKNIVIEKLRYLLTKLKKIKEEYTALKNNTNLE</sequence>
<dbReference type="VEuPathDB" id="MicrosporidiaDB:NCER_101306"/>
<dbReference type="GeneID" id="36319274"/>
<dbReference type="VEuPathDB" id="MicrosporidiaDB:G9O61_00g021080"/>
<comment type="caution">
    <text evidence="2">The sequence shown here is derived from an EMBL/GenBank/DDBJ whole genome shotgun (WGS) entry which is preliminary data.</text>
</comment>
<keyword evidence="3" id="KW-1185">Reference proteome</keyword>
<name>A0A0F9WRH4_9MICR</name>
<dbReference type="AlphaFoldDB" id="A0A0F9WRH4"/>
<evidence type="ECO:0000313" key="3">
    <source>
        <dbReference type="Proteomes" id="UP000034350"/>
    </source>
</evidence>
<dbReference type="VEuPathDB" id="MicrosporidiaDB:AAJ76_1900039116"/>
<protein>
    <submittedName>
        <fullName evidence="2">Uncharacterized protein</fullName>
    </submittedName>
</protein>